<dbReference type="Proteomes" id="UP000288859">
    <property type="component" value="Unassembled WGS sequence"/>
</dbReference>
<dbReference type="PANTHER" id="PTHR12197">
    <property type="entry name" value="HISTONE-LYSINE N-METHYLTRANSFERASE SMYD"/>
    <property type="match status" value="1"/>
</dbReference>
<evidence type="ECO:0000256" key="1">
    <source>
        <dbReference type="ARBA" id="ARBA00022723"/>
    </source>
</evidence>
<protein>
    <submittedName>
        <fullName evidence="7">Uncharacterized protein</fullName>
    </submittedName>
</protein>
<accession>A0A438NIV9</accession>
<dbReference type="Pfam" id="PF01753">
    <property type="entry name" value="zf-MYND"/>
    <property type="match status" value="1"/>
</dbReference>
<feature type="domain" description="MYND-type" evidence="6">
    <location>
        <begin position="56"/>
        <end position="107"/>
    </location>
</feature>
<evidence type="ECO:0000313" key="7">
    <source>
        <dbReference type="EMBL" id="RVX75660.1"/>
    </source>
</evidence>
<sequence length="514" mass="58690">MSPLQLPQDSRVYIKEIPGCGRGTFASTHLDAGCQILQIPQPLILILDVANISRYCDYCYRSPYDQTTFAGQDPILKLVRCKACKTVRYCGQLCQRKAWDEYHKHECRVYASQPSVLPTTNRALLRLLRRHESHLLTKESWDGFEAMEHHYSQVQAVGGQSWNDYCLIAQKLRSDSATDLSLDKLVLFVCRVVCNSFTMITPLLEPIGLALDPQAALLNHSCDPNAFVRFDIAPPSAALTPSSYGTLTIISLRPVAPHEQVTIAYIDPTNPMPQRQRELKARYHFQCRCPLCLRERGAFRSLECPTSAMAELDPGTQDSITKLRESAQQCLRQVHVGDEGKYVDSLRASMSDLARSNNFQIHHYPWPQLRKQMLVGLLQLESFENAFIQCSILVRKVHPLLYRDEIHPVRLVELWTLSQIGLHLMDINRNVLYVIFAAVQLLQTLLSRGERATGKFEVMVDMMINKLKLQQRLWRNFIKDPGRPWLWLDRLIEANLAMEAARKESSTLLSDSLS</sequence>
<reference evidence="7 8" key="1">
    <citation type="submission" date="2017-03" db="EMBL/GenBank/DDBJ databases">
        <title>Genomes of endolithic fungi from Antarctica.</title>
        <authorList>
            <person name="Coleine C."/>
            <person name="Masonjones S."/>
            <person name="Stajich J.E."/>
        </authorList>
    </citation>
    <scope>NUCLEOTIDE SEQUENCE [LARGE SCALE GENOMIC DNA]</scope>
    <source>
        <strain evidence="7 8">CCFEE 6314</strain>
    </source>
</reference>
<feature type="domain" description="SET" evidence="5">
    <location>
        <begin position="10"/>
        <end position="266"/>
    </location>
</feature>
<gene>
    <name evidence="7" type="ORF">B0A52_00016</name>
</gene>
<dbReference type="EMBL" id="NAJM01000001">
    <property type="protein sequence ID" value="RVX75660.1"/>
    <property type="molecule type" value="Genomic_DNA"/>
</dbReference>
<evidence type="ECO:0000259" key="6">
    <source>
        <dbReference type="PROSITE" id="PS50865"/>
    </source>
</evidence>
<evidence type="ECO:0000259" key="5">
    <source>
        <dbReference type="PROSITE" id="PS50280"/>
    </source>
</evidence>
<evidence type="ECO:0000256" key="2">
    <source>
        <dbReference type="ARBA" id="ARBA00022771"/>
    </source>
</evidence>
<evidence type="ECO:0000256" key="3">
    <source>
        <dbReference type="ARBA" id="ARBA00022833"/>
    </source>
</evidence>
<proteinExistence type="predicted"/>
<dbReference type="Gene3D" id="1.10.220.160">
    <property type="match status" value="1"/>
</dbReference>
<dbReference type="InterPro" id="IPR050869">
    <property type="entry name" value="H3K4_H4K5_MeTrfase"/>
</dbReference>
<dbReference type="Pfam" id="PF00856">
    <property type="entry name" value="SET"/>
    <property type="match status" value="1"/>
</dbReference>
<organism evidence="7 8">
    <name type="scientific">Exophiala mesophila</name>
    <name type="common">Black yeast-like fungus</name>
    <dbReference type="NCBI Taxonomy" id="212818"/>
    <lineage>
        <taxon>Eukaryota</taxon>
        <taxon>Fungi</taxon>
        <taxon>Dikarya</taxon>
        <taxon>Ascomycota</taxon>
        <taxon>Pezizomycotina</taxon>
        <taxon>Eurotiomycetes</taxon>
        <taxon>Chaetothyriomycetidae</taxon>
        <taxon>Chaetothyriales</taxon>
        <taxon>Herpotrichiellaceae</taxon>
        <taxon>Exophiala</taxon>
    </lineage>
</organism>
<dbReference type="InterPro" id="IPR001214">
    <property type="entry name" value="SET_dom"/>
</dbReference>
<dbReference type="Gene3D" id="6.10.140.2220">
    <property type="match status" value="1"/>
</dbReference>
<keyword evidence="1" id="KW-0479">Metal-binding</keyword>
<dbReference type="PANTHER" id="PTHR12197:SF251">
    <property type="entry name" value="EG:BACR7C10.4 PROTEIN"/>
    <property type="match status" value="1"/>
</dbReference>
<dbReference type="InterPro" id="IPR002893">
    <property type="entry name" value="Znf_MYND"/>
</dbReference>
<dbReference type="PROSITE" id="PS50865">
    <property type="entry name" value="ZF_MYND_2"/>
    <property type="match status" value="1"/>
</dbReference>
<dbReference type="GO" id="GO:0008270">
    <property type="term" value="F:zinc ion binding"/>
    <property type="evidence" value="ECO:0007669"/>
    <property type="project" value="UniProtKB-KW"/>
</dbReference>
<dbReference type="InterPro" id="IPR046341">
    <property type="entry name" value="SET_dom_sf"/>
</dbReference>
<evidence type="ECO:0000313" key="8">
    <source>
        <dbReference type="Proteomes" id="UP000288859"/>
    </source>
</evidence>
<dbReference type="VEuPathDB" id="FungiDB:PV10_01936"/>
<dbReference type="GO" id="GO:0005634">
    <property type="term" value="C:nucleus"/>
    <property type="evidence" value="ECO:0007669"/>
    <property type="project" value="TreeGrafter"/>
</dbReference>
<keyword evidence="3" id="KW-0862">Zinc</keyword>
<dbReference type="AlphaFoldDB" id="A0A438NIV9"/>
<dbReference type="CDD" id="cd20071">
    <property type="entry name" value="SET_SMYD"/>
    <property type="match status" value="1"/>
</dbReference>
<dbReference type="OrthoDB" id="5945798at2759"/>
<name>A0A438NIV9_EXOME</name>
<dbReference type="PROSITE" id="PS50280">
    <property type="entry name" value="SET"/>
    <property type="match status" value="1"/>
</dbReference>
<comment type="caution">
    <text evidence="7">The sequence shown here is derived from an EMBL/GenBank/DDBJ whole genome shotgun (WGS) entry which is preliminary data.</text>
</comment>
<dbReference type="Gene3D" id="2.170.270.10">
    <property type="entry name" value="SET domain"/>
    <property type="match status" value="1"/>
</dbReference>
<dbReference type="SUPFAM" id="SSF82199">
    <property type="entry name" value="SET domain"/>
    <property type="match status" value="1"/>
</dbReference>
<evidence type="ECO:0000256" key="4">
    <source>
        <dbReference type="PROSITE-ProRule" id="PRU00134"/>
    </source>
</evidence>
<keyword evidence="2 4" id="KW-0863">Zinc-finger</keyword>